<dbReference type="Pfam" id="PF03466">
    <property type="entry name" value="LysR_substrate"/>
    <property type="match status" value="1"/>
</dbReference>
<dbReference type="CDD" id="cd05466">
    <property type="entry name" value="PBP2_LTTR_substrate"/>
    <property type="match status" value="1"/>
</dbReference>
<dbReference type="PROSITE" id="PS50931">
    <property type="entry name" value="HTH_LYSR"/>
    <property type="match status" value="1"/>
</dbReference>
<dbReference type="InterPro" id="IPR005119">
    <property type="entry name" value="LysR_subst-bd"/>
</dbReference>
<keyword evidence="7" id="KW-1185">Reference proteome</keyword>
<keyword evidence="2" id="KW-0805">Transcription regulation</keyword>
<comment type="similarity">
    <text evidence="1">Belongs to the LysR transcriptional regulatory family.</text>
</comment>
<dbReference type="PANTHER" id="PTHR30346">
    <property type="entry name" value="TRANSCRIPTIONAL DUAL REGULATOR HCAR-RELATED"/>
    <property type="match status" value="1"/>
</dbReference>
<dbReference type="PANTHER" id="PTHR30346:SF28">
    <property type="entry name" value="HTH-TYPE TRANSCRIPTIONAL REGULATOR CYNR"/>
    <property type="match status" value="1"/>
</dbReference>
<dbReference type="Proteomes" id="UP000198508">
    <property type="component" value="Unassembled WGS sequence"/>
</dbReference>
<sequence length="318" mass="36077">MELKEVQYILAIAECGSLSKAAQHLYVAQSSLSQFLKNYEAQSGYTLFIRTPQGLKPTCEGALYIHTARQIMRMQNNLNNQLMELSGLQRGKVCFSLSSFRSPYLLPLVLPAFRRKYPNIEVAITEAHMARQERLLAEGRADVAFLSLPLENQEIPYLKVIEEEIFLAAPDGHPITAQARRNPATGRMWIDYPTMNGQDFLLYSINHRLSTFSDQIFTEHHIAPKIIQTHDSFETLIRLAEVGMGLTFIPETYIDNRHSLSYFSIGETGQFRTLVLGYPPVGYLSKATRAFSNMVIDMLQEQHRALDAKLKEGSHIGH</sequence>
<evidence type="ECO:0000256" key="4">
    <source>
        <dbReference type="ARBA" id="ARBA00023163"/>
    </source>
</evidence>
<name>A0A1I0FMK0_9FIRM</name>
<organism evidence="6 7">
    <name type="scientific">Enterocloster lavalensis</name>
    <dbReference type="NCBI Taxonomy" id="460384"/>
    <lineage>
        <taxon>Bacteria</taxon>
        <taxon>Bacillati</taxon>
        <taxon>Bacillota</taxon>
        <taxon>Clostridia</taxon>
        <taxon>Lachnospirales</taxon>
        <taxon>Lachnospiraceae</taxon>
        <taxon>Enterocloster</taxon>
    </lineage>
</organism>
<dbReference type="RefSeq" id="WP_092363092.1">
    <property type="nucleotide sequence ID" value="NZ_CABJCG010000006.1"/>
</dbReference>
<dbReference type="Gene3D" id="3.40.190.290">
    <property type="match status" value="1"/>
</dbReference>
<feature type="domain" description="HTH lysR-type" evidence="5">
    <location>
        <begin position="1"/>
        <end position="58"/>
    </location>
</feature>
<evidence type="ECO:0000313" key="6">
    <source>
        <dbReference type="EMBL" id="SET59298.1"/>
    </source>
</evidence>
<accession>A0A1I0FMK0</accession>
<protein>
    <submittedName>
        <fullName evidence="6">DNA-binding transcriptional regulator, LysR family</fullName>
    </submittedName>
</protein>
<dbReference type="GO" id="GO:0032993">
    <property type="term" value="C:protein-DNA complex"/>
    <property type="evidence" value="ECO:0007669"/>
    <property type="project" value="TreeGrafter"/>
</dbReference>
<evidence type="ECO:0000256" key="1">
    <source>
        <dbReference type="ARBA" id="ARBA00009437"/>
    </source>
</evidence>
<proteinExistence type="inferred from homology"/>
<evidence type="ECO:0000256" key="2">
    <source>
        <dbReference type="ARBA" id="ARBA00023015"/>
    </source>
</evidence>
<dbReference type="AlphaFoldDB" id="A0A1I0FMK0"/>
<dbReference type="EMBL" id="FOIM01000009">
    <property type="protein sequence ID" value="SET59298.1"/>
    <property type="molecule type" value="Genomic_DNA"/>
</dbReference>
<keyword evidence="3 6" id="KW-0238">DNA-binding</keyword>
<gene>
    <name evidence="6" type="ORF">SAMN05216313_10948</name>
</gene>
<dbReference type="InterPro" id="IPR036390">
    <property type="entry name" value="WH_DNA-bd_sf"/>
</dbReference>
<evidence type="ECO:0000259" key="5">
    <source>
        <dbReference type="PROSITE" id="PS50931"/>
    </source>
</evidence>
<dbReference type="InterPro" id="IPR036388">
    <property type="entry name" value="WH-like_DNA-bd_sf"/>
</dbReference>
<dbReference type="InterPro" id="IPR000847">
    <property type="entry name" value="LysR_HTH_N"/>
</dbReference>
<dbReference type="Gene3D" id="1.10.10.10">
    <property type="entry name" value="Winged helix-like DNA-binding domain superfamily/Winged helix DNA-binding domain"/>
    <property type="match status" value="1"/>
</dbReference>
<dbReference type="GO" id="GO:0003700">
    <property type="term" value="F:DNA-binding transcription factor activity"/>
    <property type="evidence" value="ECO:0007669"/>
    <property type="project" value="InterPro"/>
</dbReference>
<dbReference type="GeneID" id="93278362"/>
<evidence type="ECO:0000313" key="7">
    <source>
        <dbReference type="Proteomes" id="UP000198508"/>
    </source>
</evidence>
<reference evidence="7" key="1">
    <citation type="submission" date="2016-10" db="EMBL/GenBank/DDBJ databases">
        <authorList>
            <person name="Varghese N."/>
            <person name="Submissions S."/>
        </authorList>
    </citation>
    <scope>NUCLEOTIDE SEQUENCE [LARGE SCALE GENOMIC DNA]</scope>
    <source>
        <strain evidence="7">NLAE-zl-G277</strain>
    </source>
</reference>
<evidence type="ECO:0000256" key="3">
    <source>
        <dbReference type="ARBA" id="ARBA00023125"/>
    </source>
</evidence>
<dbReference type="SUPFAM" id="SSF53850">
    <property type="entry name" value="Periplasmic binding protein-like II"/>
    <property type="match status" value="1"/>
</dbReference>
<keyword evidence="4" id="KW-0804">Transcription</keyword>
<dbReference type="Pfam" id="PF00126">
    <property type="entry name" value="HTH_1"/>
    <property type="match status" value="1"/>
</dbReference>
<dbReference type="STRING" id="460384.SAMN05216313_10948"/>
<dbReference type="SUPFAM" id="SSF46785">
    <property type="entry name" value="Winged helix' DNA-binding domain"/>
    <property type="match status" value="1"/>
</dbReference>
<dbReference type="GO" id="GO:0003677">
    <property type="term" value="F:DNA binding"/>
    <property type="evidence" value="ECO:0007669"/>
    <property type="project" value="UniProtKB-KW"/>
</dbReference>